<accession>B9LRT8</accession>
<dbReference type="HOGENOM" id="CLU_099321_0_0_2"/>
<dbReference type="GeneID" id="7399945"/>
<dbReference type="AlphaFoldDB" id="B9LRT8"/>
<proteinExistence type="predicted"/>
<keyword evidence="2" id="KW-1185">Reference proteome</keyword>
<evidence type="ECO:0000313" key="2">
    <source>
        <dbReference type="Proteomes" id="UP000000740"/>
    </source>
</evidence>
<organism evidence="1 2">
    <name type="scientific">Halorubrum lacusprofundi (strain ATCC 49239 / DSM 5036 / JCM 8891 / ACAM 34)</name>
    <dbReference type="NCBI Taxonomy" id="416348"/>
    <lineage>
        <taxon>Archaea</taxon>
        <taxon>Methanobacteriati</taxon>
        <taxon>Methanobacteriota</taxon>
        <taxon>Stenosarchaea group</taxon>
        <taxon>Halobacteria</taxon>
        <taxon>Halobacteriales</taxon>
        <taxon>Haloferacaceae</taxon>
        <taxon>Halorubrum</taxon>
    </lineage>
</organism>
<sequence>MTTEASGTNMNTKVARVIREYDLDGMGANLEAAWTGEAGERTSLRDLADEFNEAVLEAALRESGISSLSVDVSTTYEALRGESGSAATRARRRLEREGVDVDELTGDFVTHQAIHTYLTQEREASLPAADDDMADRKVETIEKLQGRVSAVAESAISSLANAGELDRGDYDVLVDVRAVCPNCGTDAPVGELIRRGGCGCTSEAETDDE</sequence>
<dbReference type="Proteomes" id="UP000000740">
    <property type="component" value="Chromosome 1"/>
</dbReference>
<gene>
    <name evidence="1" type="ordered locus">Hlac_2235</name>
</gene>
<dbReference type="eggNOG" id="arCOG02804">
    <property type="taxonomic scope" value="Archaea"/>
</dbReference>
<dbReference type="RefSeq" id="WP_015910933.1">
    <property type="nucleotide sequence ID" value="NC_012029.1"/>
</dbReference>
<dbReference type="EMBL" id="CP001365">
    <property type="protein sequence ID" value="ACM57812.1"/>
    <property type="molecule type" value="Genomic_DNA"/>
</dbReference>
<dbReference type="Pfam" id="PF21811">
    <property type="entry name" value="RdfA"/>
    <property type="match status" value="1"/>
</dbReference>
<name>B9LRT8_HALLT</name>
<dbReference type="InterPro" id="IPR048925">
    <property type="entry name" value="RdfA"/>
</dbReference>
<dbReference type="KEGG" id="hla:Hlac_2235"/>
<evidence type="ECO:0000313" key="1">
    <source>
        <dbReference type="EMBL" id="ACM57812.1"/>
    </source>
</evidence>
<reference evidence="1 2" key="1">
    <citation type="journal article" date="2016" name="Stand. Genomic Sci.">
        <title>Complete genome sequence of the Antarctic Halorubrum lacusprofundi type strain ACAM 34.</title>
        <authorList>
            <person name="Anderson I.J."/>
            <person name="DasSarma P."/>
            <person name="Lucas S."/>
            <person name="Copeland A."/>
            <person name="Lapidus A."/>
            <person name="Del Rio T.G."/>
            <person name="Tice H."/>
            <person name="Dalin E."/>
            <person name="Bruce D.C."/>
            <person name="Goodwin L."/>
            <person name="Pitluck S."/>
            <person name="Sims D."/>
            <person name="Brettin T.S."/>
            <person name="Detter J.C."/>
            <person name="Han C.S."/>
            <person name="Larimer F."/>
            <person name="Hauser L."/>
            <person name="Land M."/>
            <person name="Ivanova N."/>
            <person name="Richardson P."/>
            <person name="Cavicchioli R."/>
            <person name="DasSarma S."/>
            <person name="Woese C.R."/>
            <person name="Kyrpides N.C."/>
        </authorList>
    </citation>
    <scope>NUCLEOTIDE SEQUENCE [LARGE SCALE GENOMIC DNA]</scope>
    <source>
        <strain evidence="2">ATCC 49239 / DSM 5036 / JCM 8891 / ACAM 34</strain>
    </source>
</reference>
<protein>
    <submittedName>
        <fullName evidence="1">Uncharacterized protein</fullName>
    </submittedName>
</protein>